<comment type="caution">
    <text evidence="2">The sequence shown here is derived from an EMBL/GenBank/DDBJ whole genome shotgun (WGS) entry which is preliminary data.</text>
</comment>
<gene>
    <name evidence="2" type="ORF">Q604_UNBC08544G0001</name>
</gene>
<dbReference type="InterPro" id="IPR001296">
    <property type="entry name" value="Glyco_trans_1"/>
</dbReference>
<evidence type="ECO:0000313" key="2">
    <source>
        <dbReference type="EMBL" id="ETJ37230.1"/>
    </source>
</evidence>
<dbReference type="SUPFAM" id="SSF53756">
    <property type="entry name" value="UDP-Glycosyltransferase/glycogen phosphorylase"/>
    <property type="match status" value="1"/>
</dbReference>
<evidence type="ECO:0000259" key="1">
    <source>
        <dbReference type="Pfam" id="PF00534"/>
    </source>
</evidence>
<dbReference type="Gene3D" id="3.40.50.2000">
    <property type="entry name" value="Glycogen Phosphorylase B"/>
    <property type="match status" value="1"/>
</dbReference>
<protein>
    <recommendedName>
        <fullName evidence="1">Glycosyl transferase family 1 domain-containing protein</fullName>
    </recommendedName>
</protein>
<feature type="domain" description="Glycosyl transferase family 1" evidence="1">
    <location>
        <begin position="18"/>
        <end position="100"/>
    </location>
</feature>
<accession>W1Y6E2</accession>
<dbReference type="Pfam" id="PF00534">
    <property type="entry name" value="Glycos_transf_1"/>
    <property type="match status" value="1"/>
</dbReference>
<dbReference type="PANTHER" id="PTHR45871:SF1">
    <property type="entry name" value="PHOSPHATIDYLINOSITOL N-ACETYLGLUCOSAMINYLTRANSFERASE SUBUNIT A"/>
    <property type="match status" value="1"/>
</dbReference>
<organism evidence="2">
    <name type="scientific">human gut metagenome</name>
    <dbReference type="NCBI Taxonomy" id="408170"/>
    <lineage>
        <taxon>unclassified sequences</taxon>
        <taxon>metagenomes</taxon>
        <taxon>organismal metagenomes</taxon>
    </lineage>
</organism>
<dbReference type="PANTHER" id="PTHR45871">
    <property type="entry name" value="N-ACETYLGLUCOSAMINYL-PHOSPHATIDYLINOSITOL BIOSYNTHETIC PROTEIN"/>
    <property type="match status" value="1"/>
</dbReference>
<name>W1Y6E2_9ZZZZ</name>
<sequence length="101" mass="11528">EKIAVSRMGVDMTRFSPRPVKAPATPLEIISVARLTEKKGLHVAIEACRQLKEQGVAFRYRILGIGPWERRLRTLIEQYQLEDVVEMPGFKPSHEVKAMLN</sequence>
<proteinExistence type="predicted"/>
<reference evidence="2" key="1">
    <citation type="submission" date="2013-12" db="EMBL/GenBank/DDBJ databases">
        <title>A Varibaculum cambriense genome reconstructed from a premature infant gut community with otherwise low bacterial novelty that shifts toward anaerobic metabolism during the third week of life.</title>
        <authorList>
            <person name="Brown C.T."/>
            <person name="Sharon I."/>
            <person name="Thomas B.C."/>
            <person name="Castelle C.J."/>
            <person name="Morowitz M.J."/>
            <person name="Banfield J.F."/>
        </authorList>
    </citation>
    <scope>NUCLEOTIDE SEQUENCE</scope>
</reference>
<feature type="non-terminal residue" evidence="2">
    <location>
        <position position="1"/>
    </location>
</feature>
<dbReference type="GO" id="GO:0016757">
    <property type="term" value="F:glycosyltransferase activity"/>
    <property type="evidence" value="ECO:0007669"/>
    <property type="project" value="InterPro"/>
</dbReference>
<dbReference type="EMBL" id="AZMM01008544">
    <property type="protein sequence ID" value="ETJ37230.1"/>
    <property type="molecule type" value="Genomic_DNA"/>
</dbReference>
<dbReference type="AlphaFoldDB" id="W1Y6E2"/>